<dbReference type="Proteomes" id="UP001140234">
    <property type="component" value="Unassembled WGS sequence"/>
</dbReference>
<proteinExistence type="predicted"/>
<evidence type="ECO:0000313" key="2">
    <source>
        <dbReference type="Proteomes" id="UP001140234"/>
    </source>
</evidence>
<evidence type="ECO:0000313" key="1">
    <source>
        <dbReference type="EMBL" id="KAJ2767861.1"/>
    </source>
</evidence>
<sequence>ARALRQIQRHSDVLEVLTTEPKSEIALLKHMQQYAHNEIRLTRVFGRMVLELYNADVLSDSAIIFWWTKGAKPEGKSGFLKQTEALVKKLQEEEDDDDDDDEE</sequence>
<reference evidence="1" key="1">
    <citation type="submission" date="2022-07" db="EMBL/GenBank/DDBJ databases">
        <title>Phylogenomic reconstructions and comparative analyses of Kickxellomycotina fungi.</title>
        <authorList>
            <person name="Reynolds N.K."/>
            <person name="Stajich J.E."/>
            <person name="Barry K."/>
            <person name="Grigoriev I.V."/>
            <person name="Crous P."/>
            <person name="Smith M.E."/>
        </authorList>
    </citation>
    <scope>NUCLEOTIDE SEQUENCE</scope>
    <source>
        <strain evidence="1">CBS 109366</strain>
    </source>
</reference>
<feature type="non-terminal residue" evidence="1">
    <location>
        <position position="1"/>
    </location>
</feature>
<comment type="caution">
    <text evidence="1">The sequence shown here is derived from an EMBL/GenBank/DDBJ whole genome shotgun (WGS) entry which is preliminary data.</text>
</comment>
<name>A0ACC1JV18_9FUNG</name>
<dbReference type="EMBL" id="JANBUJ010001319">
    <property type="protein sequence ID" value="KAJ2767861.1"/>
    <property type="molecule type" value="Genomic_DNA"/>
</dbReference>
<gene>
    <name evidence="1" type="ORF">IWQ57_003778</name>
</gene>
<keyword evidence="2" id="KW-1185">Reference proteome</keyword>
<accession>A0ACC1JV18</accession>
<protein>
    <submittedName>
        <fullName evidence="1">Uncharacterized protein</fullName>
    </submittedName>
</protein>
<organism evidence="1 2">
    <name type="scientific">Coemansia nantahalensis</name>
    <dbReference type="NCBI Taxonomy" id="2789366"/>
    <lineage>
        <taxon>Eukaryota</taxon>
        <taxon>Fungi</taxon>
        <taxon>Fungi incertae sedis</taxon>
        <taxon>Zoopagomycota</taxon>
        <taxon>Kickxellomycotina</taxon>
        <taxon>Kickxellomycetes</taxon>
        <taxon>Kickxellales</taxon>
        <taxon>Kickxellaceae</taxon>
        <taxon>Coemansia</taxon>
    </lineage>
</organism>